<name>A0A7X5YI82_9CAUL</name>
<dbReference type="Proteomes" id="UP000587415">
    <property type="component" value="Unassembled WGS sequence"/>
</dbReference>
<evidence type="ECO:0000313" key="1">
    <source>
        <dbReference type="EMBL" id="NJC40124.1"/>
    </source>
</evidence>
<dbReference type="AlphaFoldDB" id="A0A7X5YI82"/>
<keyword evidence="2" id="KW-1185">Reference proteome</keyword>
<evidence type="ECO:0000313" key="2">
    <source>
        <dbReference type="Proteomes" id="UP000587415"/>
    </source>
</evidence>
<comment type="caution">
    <text evidence="1">The sequence shown here is derived from an EMBL/GenBank/DDBJ whole genome shotgun (WGS) entry which is preliminary data.</text>
</comment>
<gene>
    <name evidence="1" type="ORF">GGQ87_000382</name>
</gene>
<accession>A0A7X5YI82</accession>
<sequence length="124" mass="14683">MLLHSHPGPPEPPRLITIQSARRHNFLLSLHCEPCGRHQHVDGATLPIIPKAVCLGELWLAGRFRCAGCRRPATQLDVIERELSLNVKREVWRLGDPLVPERLRRHWRWDPWDRKDWPAWFKRR</sequence>
<protein>
    <submittedName>
        <fullName evidence="1">Uncharacterized protein</fullName>
    </submittedName>
</protein>
<organism evidence="1 2">
    <name type="scientific">Brevundimonas alba</name>
    <dbReference type="NCBI Taxonomy" id="74314"/>
    <lineage>
        <taxon>Bacteria</taxon>
        <taxon>Pseudomonadati</taxon>
        <taxon>Pseudomonadota</taxon>
        <taxon>Alphaproteobacteria</taxon>
        <taxon>Caulobacterales</taxon>
        <taxon>Caulobacteraceae</taxon>
        <taxon>Brevundimonas</taxon>
    </lineage>
</organism>
<reference evidence="1 2" key="1">
    <citation type="submission" date="2020-03" db="EMBL/GenBank/DDBJ databases">
        <title>Genomic Encyclopedia of Type Strains, Phase IV (KMG-IV): sequencing the most valuable type-strain genomes for metagenomic binning, comparative biology and taxonomic classification.</title>
        <authorList>
            <person name="Goeker M."/>
        </authorList>
    </citation>
    <scope>NUCLEOTIDE SEQUENCE [LARGE SCALE GENOMIC DNA]</scope>
    <source>
        <strain evidence="1 2">DSM 4736</strain>
    </source>
</reference>
<dbReference type="EMBL" id="JAATJM010000001">
    <property type="protein sequence ID" value="NJC40124.1"/>
    <property type="molecule type" value="Genomic_DNA"/>
</dbReference>
<proteinExistence type="predicted"/>
<dbReference type="RefSeq" id="WP_168045035.1">
    <property type="nucleotide sequence ID" value="NZ_JAATJM010000001.1"/>
</dbReference>